<dbReference type="InterPro" id="IPR002933">
    <property type="entry name" value="Peptidase_M20"/>
</dbReference>
<dbReference type="GO" id="GO:0019877">
    <property type="term" value="P:diaminopimelate biosynthetic process"/>
    <property type="evidence" value="ECO:0007669"/>
    <property type="project" value="UniProtKB-ARBA"/>
</dbReference>
<feature type="domain" description="Peptidase M20 dimerisation" evidence="3">
    <location>
        <begin position="188"/>
        <end position="284"/>
    </location>
</feature>
<dbReference type="CDD" id="cd05666">
    <property type="entry name" value="M20_Acy1-like"/>
    <property type="match status" value="1"/>
</dbReference>
<keyword evidence="2" id="KW-0479">Metal-binding</keyword>
<reference evidence="5" key="1">
    <citation type="submission" date="2015-07" db="EMBL/GenBank/DDBJ databases">
        <authorList>
            <person name="Rodrigo-Torres Lidia"/>
            <person name="Arahal R.David."/>
        </authorList>
    </citation>
    <scope>NUCLEOTIDE SEQUENCE [LARGE SCALE GENOMIC DNA]</scope>
    <source>
        <strain evidence="5">CECT 5096</strain>
    </source>
</reference>
<dbReference type="InterPro" id="IPR036264">
    <property type="entry name" value="Bact_exopeptidase_dim_dom"/>
</dbReference>
<evidence type="ECO:0000256" key="1">
    <source>
        <dbReference type="ARBA" id="ARBA00022801"/>
    </source>
</evidence>
<dbReference type="EMBL" id="CXWC01000002">
    <property type="protein sequence ID" value="CTQ65729.1"/>
    <property type="molecule type" value="Genomic_DNA"/>
</dbReference>
<protein>
    <submittedName>
        <fullName evidence="4">Putative hydrolase YxeP</fullName>
        <ecNumber evidence="4">3.-.-.-</ecNumber>
    </submittedName>
</protein>
<keyword evidence="2" id="KW-0464">Manganese</keyword>
<keyword evidence="5" id="KW-1185">Reference proteome</keyword>
<dbReference type="Pfam" id="PF01546">
    <property type="entry name" value="Peptidase_M20"/>
    <property type="match status" value="1"/>
</dbReference>
<dbReference type="Gene3D" id="3.30.70.360">
    <property type="match status" value="1"/>
</dbReference>
<proteinExistence type="predicted"/>
<feature type="binding site" evidence="2">
    <location>
        <position position="165"/>
    </location>
    <ligand>
        <name>Mn(2+)</name>
        <dbReference type="ChEBI" id="CHEBI:29035"/>
        <label>2</label>
    </ligand>
</feature>
<dbReference type="GO" id="GO:0050118">
    <property type="term" value="F:N-acetyldiaminopimelate deacetylase activity"/>
    <property type="evidence" value="ECO:0007669"/>
    <property type="project" value="UniProtKB-ARBA"/>
</dbReference>
<dbReference type="InterPro" id="IPR011650">
    <property type="entry name" value="Peptidase_M20_dimer"/>
</dbReference>
<keyword evidence="1 4" id="KW-0378">Hydrolase</keyword>
<accession>A0A0M6Z9G6</accession>
<evidence type="ECO:0000313" key="5">
    <source>
        <dbReference type="Proteomes" id="UP000049983"/>
    </source>
</evidence>
<dbReference type="EC" id="3.-.-.-" evidence="4"/>
<dbReference type="InterPro" id="IPR017439">
    <property type="entry name" value="Amidohydrolase"/>
</dbReference>
<feature type="binding site" evidence="2">
    <location>
        <position position="360"/>
    </location>
    <ligand>
        <name>Mn(2+)</name>
        <dbReference type="ChEBI" id="CHEBI:29035"/>
        <label>2</label>
    </ligand>
</feature>
<dbReference type="AlphaFoldDB" id="A0A0M6Z9G6"/>
<dbReference type="OrthoDB" id="9777385at2"/>
<dbReference type="GO" id="GO:0046872">
    <property type="term" value="F:metal ion binding"/>
    <property type="evidence" value="ECO:0007669"/>
    <property type="project" value="UniProtKB-KW"/>
</dbReference>
<dbReference type="Proteomes" id="UP000049983">
    <property type="component" value="Unassembled WGS sequence"/>
</dbReference>
<dbReference type="SUPFAM" id="SSF53187">
    <property type="entry name" value="Zn-dependent exopeptidases"/>
    <property type="match status" value="1"/>
</dbReference>
<evidence type="ECO:0000256" key="2">
    <source>
        <dbReference type="PIRSR" id="PIRSR005962-1"/>
    </source>
</evidence>
<feature type="binding site" evidence="2">
    <location>
        <position position="139"/>
    </location>
    <ligand>
        <name>Mn(2+)</name>
        <dbReference type="ChEBI" id="CHEBI:29035"/>
        <label>2</label>
    </ligand>
</feature>
<dbReference type="SUPFAM" id="SSF55031">
    <property type="entry name" value="Bacterial exopeptidase dimerisation domain"/>
    <property type="match status" value="1"/>
</dbReference>
<dbReference type="Pfam" id="PF07687">
    <property type="entry name" value="M20_dimer"/>
    <property type="match status" value="1"/>
</dbReference>
<dbReference type="STRING" id="311410.LA5095_01977"/>
<feature type="binding site" evidence="2">
    <location>
        <position position="104"/>
    </location>
    <ligand>
        <name>Mn(2+)</name>
        <dbReference type="ChEBI" id="CHEBI:29035"/>
        <label>2</label>
    </ligand>
</feature>
<name>A0A0M6Z9G6_9HYPH</name>
<evidence type="ECO:0000259" key="3">
    <source>
        <dbReference type="Pfam" id="PF07687"/>
    </source>
</evidence>
<evidence type="ECO:0000313" key="4">
    <source>
        <dbReference type="EMBL" id="CTQ65729.1"/>
    </source>
</evidence>
<organism evidence="4 5">
    <name type="scientific">Roseibium album</name>
    <dbReference type="NCBI Taxonomy" id="311410"/>
    <lineage>
        <taxon>Bacteria</taxon>
        <taxon>Pseudomonadati</taxon>
        <taxon>Pseudomonadota</taxon>
        <taxon>Alphaproteobacteria</taxon>
        <taxon>Hyphomicrobiales</taxon>
        <taxon>Stappiaceae</taxon>
        <taxon>Roseibium</taxon>
    </lineage>
</organism>
<dbReference type="PIRSF" id="PIRSF005962">
    <property type="entry name" value="Pept_M20D_amidohydro"/>
    <property type="match status" value="1"/>
</dbReference>
<dbReference type="FunFam" id="3.30.70.360:FF:000001">
    <property type="entry name" value="N-acetyldiaminopimelate deacetylase"/>
    <property type="match status" value="1"/>
</dbReference>
<dbReference type="PANTHER" id="PTHR11014">
    <property type="entry name" value="PEPTIDASE M20 FAMILY MEMBER"/>
    <property type="match status" value="1"/>
</dbReference>
<dbReference type="NCBIfam" id="TIGR01891">
    <property type="entry name" value="amidohydrolases"/>
    <property type="match status" value="1"/>
</dbReference>
<comment type="cofactor">
    <cofactor evidence="2">
        <name>Mn(2+)</name>
        <dbReference type="ChEBI" id="CHEBI:29035"/>
    </cofactor>
    <text evidence="2">The Mn(2+) ion enhances activity.</text>
</comment>
<dbReference type="Gene3D" id="3.40.630.10">
    <property type="entry name" value="Zn peptidases"/>
    <property type="match status" value="1"/>
</dbReference>
<dbReference type="PANTHER" id="PTHR11014:SF63">
    <property type="entry name" value="METALLOPEPTIDASE, PUTATIVE (AFU_ORTHOLOGUE AFUA_6G09600)-RELATED"/>
    <property type="match status" value="1"/>
</dbReference>
<sequence length="391" mass="42286">MPIVNRLADLADEITVWRRDFHENPEILYETVRTAEKVAELLESFGVDEVTTGIGKTGVVGVIKGRNGGTGRTVGLRADMDALPIEEATQKPYASKIPGKMHACGHDGHTAMLLGAAKYLSETRNFDGTVVVIFQPAEEGGAGAKAMIDDGLMTRWPIDEVYGMHNYPGMPVGEFAIRKGPIMAATDEFRITITGKGGHAAKPHQTIDPVVVGSKMVSVLQTIASRNANPLDSVVVSVTVFNAGNAFNVIPQEALLRGTVRTLSPEMRDLAEERMNNIVRSIAEAFDARAELEFRRGYPVTANHDDQTDFAAEIAEGIAGDGKVNRNIEPMMGGEDFSYMLEERPGAFIFAGNGDTAGLHHPEYDFNDDLIPVGCSYWVKLVETALPAKAA</sequence>
<gene>
    <name evidence="4" type="primary">yxeP_1</name>
    <name evidence="4" type="ORF">LA5096_00833</name>
</gene>
<dbReference type="GeneID" id="97668275"/>
<feature type="binding site" evidence="2">
    <location>
        <position position="106"/>
    </location>
    <ligand>
        <name>Mn(2+)</name>
        <dbReference type="ChEBI" id="CHEBI:29035"/>
        <label>2</label>
    </ligand>
</feature>
<dbReference type="RefSeq" id="WP_055114518.1">
    <property type="nucleotide sequence ID" value="NZ_CANKXR010000002.1"/>
</dbReference>